<dbReference type="PANTHER" id="PTHR36838">
    <property type="entry name" value="AUXIN EFFLUX CARRIER FAMILY PROTEIN"/>
    <property type="match status" value="1"/>
</dbReference>
<proteinExistence type="inferred from homology"/>
<comment type="similarity">
    <text evidence="2">Belongs to the auxin efflux carrier (TC 2.A.69) family.</text>
</comment>
<comment type="subcellular location">
    <subcellularLocation>
        <location evidence="1">Cell membrane</location>
        <topology evidence="1">Multi-pass membrane protein</topology>
    </subcellularLocation>
</comment>
<feature type="transmembrane region" description="Helical" evidence="8">
    <location>
        <begin position="59"/>
        <end position="80"/>
    </location>
</feature>
<dbReference type="eggNOG" id="COG0679">
    <property type="taxonomic scope" value="Bacteria"/>
</dbReference>
<evidence type="ECO:0000256" key="5">
    <source>
        <dbReference type="ARBA" id="ARBA00022692"/>
    </source>
</evidence>
<feature type="transmembrane region" description="Helical" evidence="8">
    <location>
        <begin position="189"/>
        <end position="209"/>
    </location>
</feature>
<evidence type="ECO:0000313" key="10">
    <source>
        <dbReference type="Proteomes" id="UP000003157"/>
    </source>
</evidence>
<protein>
    <recommendedName>
        <fullName evidence="11">AEC family transporter</fullName>
    </recommendedName>
</protein>
<dbReference type="STRING" id="100884.GCA_000269565_00122"/>
<dbReference type="Pfam" id="PF03547">
    <property type="entry name" value="Mem_trans"/>
    <property type="match status" value="1"/>
</dbReference>
<feature type="transmembrane region" description="Helical" evidence="8">
    <location>
        <begin position="6"/>
        <end position="21"/>
    </location>
</feature>
<dbReference type="GO" id="GO:0055085">
    <property type="term" value="P:transmembrane transport"/>
    <property type="evidence" value="ECO:0007669"/>
    <property type="project" value="InterPro"/>
</dbReference>
<evidence type="ECO:0000256" key="4">
    <source>
        <dbReference type="ARBA" id="ARBA00022475"/>
    </source>
</evidence>
<name>E7GCH8_9FIRM</name>
<evidence type="ECO:0000256" key="8">
    <source>
        <dbReference type="SAM" id="Phobius"/>
    </source>
</evidence>
<dbReference type="Gene3D" id="1.20.1530.20">
    <property type="match status" value="1"/>
</dbReference>
<dbReference type="PANTHER" id="PTHR36838:SF1">
    <property type="entry name" value="SLR1864 PROTEIN"/>
    <property type="match status" value="1"/>
</dbReference>
<keyword evidence="6 8" id="KW-1133">Transmembrane helix</keyword>
<keyword evidence="5 8" id="KW-0812">Transmembrane</keyword>
<dbReference type="AlphaFoldDB" id="E7GCH8"/>
<evidence type="ECO:0000256" key="1">
    <source>
        <dbReference type="ARBA" id="ARBA00004651"/>
    </source>
</evidence>
<feature type="transmembrane region" description="Helical" evidence="8">
    <location>
        <begin position="281"/>
        <end position="303"/>
    </location>
</feature>
<dbReference type="InterPro" id="IPR004776">
    <property type="entry name" value="Mem_transp_PIN-like"/>
</dbReference>
<feature type="transmembrane region" description="Helical" evidence="8">
    <location>
        <begin position="248"/>
        <end position="269"/>
    </location>
</feature>
<comment type="caution">
    <text evidence="9">The sequence shown here is derived from an EMBL/GenBank/DDBJ whole genome shotgun (WGS) entry which is preliminary data.</text>
</comment>
<evidence type="ECO:0008006" key="11">
    <source>
        <dbReference type="Google" id="ProtNLM"/>
    </source>
</evidence>
<keyword evidence="4" id="KW-1003">Cell membrane</keyword>
<dbReference type="RefSeq" id="WP_008789558.1">
    <property type="nucleotide sequence ID" value="NZ_AKCB01000001.1"/>
</dbReference>
<dbReference type="GeneID" id="78228055"/>
<dbReference type="InterPro" id="IPR038770">
    <property type="entry name" value="Na+/solute_symporter_sf"/>
</dbReference>
<keyword evidence="10" id="KW-1185">Reference proteome</keyword>
<dbReference type="HOGENOM" id="CLU_056175_1_1_9"/>
<feature type="transmembrane region" description="Helical" evidence="8">
    <location>
        <begin position="156"/>
        <end position="177"/>
    </location>
</feature>
<reference evidence="9 10" key="1">
    <citation type="submission" date="2010-12" db="EMBL/GenBank/DDBJ databases">
        <title>The Genome Sequence of Coprobacillus sp. strain 29_1.</title>
        <authorList>
            <consortium name="The Broad Institute Genome Sequencing Platform"/>
            <person name="Earl A."/>
            <person name="Ward D."/>
            <person name="Feldgarden M."/>
            <person name="Gevers D."/>
            <person name="Daigneault M."/>
            <person name="Sibley C.D."/>
            <person name="White A."/>
            <person name="Strauss J."/>
            <person name="Allen-Vercoe E."/>
            <person name="Young S.K."/>
            <person name="Zeng Q."/>
            <person name="Gargeya S."/>
            <person name="Fitzgerald M."/>
            <person name="Haas B."/>
            <person name="Abouelleil A."/>
            <person name="Alvarado L."/>
            <person name="Arachchi H.M."/>
            <person name="Berlin A."/>
            <person name="Brown A."/>
            <person name="Chapman S.B."/>
            <person name="Chen Z."/>
            <person name="Dunbar C."/>
            <person name="Freedman E."/>
            <person name="Gearin G."/>
            <person name="Gellesch M."/>
            <person name="Goldberg J."/>
            <person name="Griggs A."/>
            <person name="Gujja S."/>
            <person name="Heilman E."/>
            <person name="Heiman D."/>
            <person name="Howarth C."/>
            <person name="Larson L."/>
            <person name="Lui A."/>
            <person name="MacDonald P.J.P."/>
            <person name="Mehta T."/>
            <person name="Montmayeur A."/>
            <person name="Murphy C."/>
            <person name="Neiman D."/>
            <person name="Pearson M."/>
            <person name="Priest M."/>
            <person name="Roberts A."/>
            <person name="Saif S."/>
            <person name="Shea T."/>
            <person name="Shenoy N."/>
            <person name="Sisk P."/>
            <person name="Stolte C."/>
            <person name="Sykes S."/>
            <person name="White J."/>
            <person name="Yandava C."/>
            <person name="Nusbaum C."/>
            <person name="Birren B."/>
        </authorList>
    </citation>
    <scope>NUCLEOTIDE SEQUENCE [LARGE SCALE GENOMIC DNA]</scope>
    <source>
        <strain evidence="9 10">29_1</strain>
    </source>
</reference>
<keyword evidence="3" id="KW-0813">Transport</keyword>
<evidence type="ECO:0000313" key="9">
    <source>
        <dbReference type="EMBL" id="EFW04187.1"/>
    </source>
</evidence>
<gene>
    <name evidence="9" type="ORF">HMPREF9488_02470</name>
</gene>
<feature type="transmembrane region" description="Helical" evidence="8">
    <location>
        <begin position="33"/>
        <end position="53"/>
    </location>
</feature>
<evidence type="ECO:0000256" key="7">
    <source>
        <dbReference type="ARBA" id="ARBA00023136"/>
    </source>
</evidence>
<keyword evidence="7 8" id="KW-0472">Membrane</keyword>
<dbReference type="EMBL" id="ADKX01000039">
    <property type="protein sequence ID" value="EFW04187.1"/>
    <property type="molecule type" value="Genomic_DNA"/>
</dbReference>
<feature type="transmembrane region" description="Helical" evidence="8">
    <location>
        <begin position="221"/>
        <end position="242"/>
    </location>
</feature>
<dbReference type="OrthoDB" id="9798064at2"/>
<feature type="transmembrane region" description="Helical" evidence="8">
    <location>
        <begin position="123"/>
        <end position="144"/>
    </location>
</feature>
<organism evidence="9 10">
    <name type="scientific">Coprobacillus cateniformis</name>
    <dbReference type="NCBI Taxonomy" id="100884"/>
    <lineage>
        <taxon>Bacteria</taxon>
        <taxon>Bacillati</taxon>
        <taxon>Bacillota</taxon>
        <taxon>Erysipelotrichia</taxon>
        <taxon>Erysipelotrichales</taxon>
        <taxon>Coprobacillaceae</taxon>
        <taxon>Coprobacillus</taxon>
    </lineage>
</organism>
<evidence type="ECO:0000256" key="2">
    <source>
        <dbReference type="ARBA" id="ARBA00010145"/>
    </source>
</evidence>
<accession>E7GCH8</accession>
<sequence length="304" mass="34394">MEIVNLQIQIFLLLAVGYILAKKNFLSKETRTQMTNIVLMVMLPCSIVMSFQIDLTDKVIQSTISVLFISICIQFFYGFLNKILYNRYSQDKKICLQYGTMVSNAGFMGMPIAQGVFGDIGLLYASVFLIPQRIFMWSSGLSLFTTVDRKNLWKQVMTHPCIIAIYFGVGVMIMKYFGLEMPMPLQITLSSIGSCSTAMSMFVIGGILSDVDRQQLFDKEICLYSFYRLILIPVMIMIILRLLHLDILSSNVCILLSAMPAASTTAMLAQKYNQNAEFASRMVFISTLFSLITLPIMTLLFQWG</sequence>
<dbReference type="GO" id="GO:0005886">
    <property type="term" value="C:plasma membrane"/>
    <property type="evidence" value="ECO:0007669"/>
    <property type="project" value="UniProtKB-SubCell"/>
</dbReference>
<dbReference type="Proteomes" id="UP000003157">
    <property type="component" value="Unassembled WGS sequence"/>
</dbReference>
<evidence type="ECO:0000256" key="6">
    <source>
        <dbReference type="ARBA" id="ARBA00022989"/>
    </source>
</evidence>
<feature type="transmembrane region" description="Helical" evidence="8">
    <location>
        <begin position="101"/>
        <end position="117"/>
    </location>
</feature>
<evidence type="ECO:0000256" key="3">
    <source>
        <dbReference type="ARBA" id="ARBA00022448"/>
    </source>
</evidence>